<dbReference type="GeneID" id="14918150"/>
<protein>
    <submittedName>
        <fullName evidence="2">Uncharacterized protein</fullName>
    </submittedName>
</protein>
<organism evidence="2 3">
    <name type="scientific">Acanthamoeba castellanii (strain ATCC 30010 / Neff)</name>
    <dbReference type="NCBI Taxonomy" id="1257118"/>
    <lineage>
        <taxon>Eukaryota</taxon>
        <taxon>Amoebozoa</taxon>
        <taxon>Discosea</taxon>
        <taxon>Longamoebia</taxon>
        <taxon>Centramoebida</taxon>
        <taxon>Acanthamoebidae</taxon>
        <taxon>Acanthamoeba</taxon>
    </lineage>
</organism>
<dbReference type="VEuPathDB" id="AmoebaDB:ACA1_065420"/>
<evidence type="ECO:0000313" key="3">
    <source>
        <dbReference type="Proteomes" id="UP000011083"/>
    </source>
</evidence>
<evidence type="ECO:0000256" key="1">
    <source>
        <dbReference type="SAM" id="MobiDB-lite"/>
    </source>
</evidence>
<dbReference type="AlphaFoldDB" id="L8GYY0"/>
<evidence type="ECO:0000313" key="2">
    <source>
        <dbReference type="EMBL" id="ELR17743.1"/>
    </source>
</evidence>
<feature type="compositionally biased region" description="Basic and acidic residues" evidence="1">
    <location>
        <begin position="105"/>
        <end position="114"/>
    </location>
</feature>
<gene>
    <name evidence="2" type="ORF">ACA1_065420</name>
</gene>
<accession>L8GYY0</accession>
<sequence length="114" mass="11665">MGGQEHVPLTSIPTLASALLADAGSMHHVHRFLASLAVKASSAGAGTNDPHSASSAAWTAPTQTRRRRRRTTTNSAAAVDPEEVGAGADSDDASGKADPTNGQHLDGHSFVDEP</sequence>
<dbReference type="Proteomes" id="UP000011083">
    <property type="component" value="Unassembled WGS sequence"/>
</dbReference>
<dbReference type="EMBL" id="KB007974">
    <property type="protein sequence ID" value="ELR17743.1"/>
    <property type="molecule type" value="Genomic_DNA"/>
</dbReference>
<dbReference type="KEGG" id="acan:ACA1_065420"/>
<keyword evidence="3" id="KW-1185">Reference proteome</keyword>
<name>L8GYY0_ACACF</name>
<feature type="region of interest" description="Disordered" evidence="1">
    <location>
        <begin position="40"/>
        <end position="114"/>
    </location>
</feature>
<dbReference type="RefSeq" id="XP_004339756.1">
    <property type="nucleotide sequence ID" value="XM_004339708.1"/>
</dbReference>
<reference evidence="2 3" key="1">
    <citation type="journal article" date="2013" name="Genome Biol.">
        <title>Genome of Acanthamoeba castellanii highlights extensive lateral gene transfer and early evolution of tyrosine kinase signaling.</title>
        <authorList>
            <person name="Clarke M."/>
            <person name="Lohan A.J."/>
            <person name="Liu B."/>
            <person name="Lagkouvardos I."/>
            <person name="Roy S."/>
            <person name="Zafar N."/>
            <person name="Bertelli C."/>
            <person name="Schilde C."/>
            <person name="Kianianmomeni A."/>
            <person name="Burglin T.R."/>
            <person name="Frech C."/>
            <person name="Turcotte B."/>
            <person name="Kopec K.O."/>
            <person name="Synnott J.M."/>
            <person name="Choo C."/>
            <person name="Paponov I."/>
            <person name="Finkler A."/>
            <person name="Soon Heng Tan C."/>
            <person name="Hutchins A.P."/>
            <person name="Weinmeier T."/>
            <person name="Rattei T."/>
            <person name="Chu J.S."/>
            <person name="Gimenez G."/>
            <person name="Irimia M."/>
            <person name="Rigden D.J."/>
            <person name="Fitzpatrick D.A."/>
            <person name="Lorenzo-Morales J."/>
            <person name="Bateman A."/>
            <person name="Chiu C.H."/>
            <person name="Tang P."/>
            <person name="Hegemann P."/>
            <person name="Fromm H."/>
            <person name="Raoult D."/>
            <person name="Greub G."/>
            <person name="Miranda-Saavedra D."/>
            <person name="Chen N."/>
            <person name="Nash P."/>
            <person name="Ginger M.L."/>
            <person name="Horn M."/>
            <person name="Schaap P."/>
            <person name="Caler L."/>
            <person name="Loftus B."/>
        </authorList>
    </citation>
    <scope>NUCLEOTIDE SEQUENCE [LARGE SCALE GENOMIC DNA]</scope>
    <source>
        <strain evidence="2 3">Neff</strain>
    </source>
</reference>
<proteinExistence type="predicted"/>